<sequence length="72" mass="7587">MVVCVCITLIVLATLGVGALIFYVCAGASVLSRQSAKDLDALTAFVKAMPSPAFWLSAVKISLPSVHEPHEE</sequence>
<dbReference type="EMBL" id="PSZC01000012">
    <property type="protein sequence ID" value="PPJ36862.1"/>
    <property type="molecule type" value="Genomic_DNA"/>
</dbReference>
<protein>
    <submittedName>
        <fullName evidence="1">Uncharacterized protein</fullName>
    </submittedName>
</protein>
<proteinExistence type="predicted"/>
<comment type="caution">
    <text evidence="1">The sequence shown here is derived from an EMBL/GenBank/DDBJ whole genome shotgun (WGS) entry which is preliminary data.</text>
</comment>
<organism evidence="1 2">
    <name type="scientific">Nocardia nova</name>
    <dbReference type="NCBI Taxonomy" id="37330"/>
    <lineage>
        <taxon>Bacteria</taxon>
        <taxon>Bacillati</taxon>
        <taxon>Actinomycetota</taxon>
        <taxon>Actinomycetes</taxon>
        <taxon>Mycobacteriales</taxon>
        <taxon>Nocardiaceae</taxon>
        <taxon>Nocardia</taxon>
    </lineage>
</organism>
<dbReference type="Proteomes" id="UP000239874">
    <property type="component" value="Unassembled WGS sequence"/>
</dbReference>
<reference evidence="1 2" key="1">
    <citation type="submission" date="2018-02" db="EMBL/GenBank/DDBJ databases">
        <title>8 Nocardia nova and 1 Nocardia cyriacigeorgica strain used for evolution to TMP-SMX.</title>
        <authorList>
            <person name="Mehta H."/>
            <person name="Weng J."/>
            <person name="Shamoo Y."/>
        </authorList>
    </citation>
    <scope>NUCLEOTIDE SEQUENCE [LARGE SCALE GENOMIC DNA]</scope>
    <source>
        <strain evidence="1 2">MDA3139</strain>
    </source>
</reference>
<gene>
    <name evidence="1" type="ORF">C5E45_18895</name>
</gene>
<evidence type="ECO:0000313" key="1">
    <source>
        <dbReference type="EMBL" id="PPJ36862.1"/>
    </source>
</evidence>
<evidence type="ECO:0000313" key="2">
    <source>
        <dbReference type="Proteomes" id="UP000239874"/>
    </source>
</evidence>
<accession>A0A2S6ANS9</accession>
<dbReference type="AlphaFoldDB" id="A0A2S6ANS9"/>
<name>A0A2S6ANS9_9NOCA</name>